<organism evidence="1 2">
    <name type="scientific">Salix udensis</name>
    <dbReference type="NCBI Taxonomy" id="889485"/>
    <lineage>
        <taxon>Eukaryota</taxon>
        <taxon>Viridiplantae</taxon>
        <taxon>Streptophyta</taxon>
        <taxon>Embryophyta</taxon>
        <taxon>Tracheophyta</taxon>
        <taxon>Spermatophyta</taxon>
        <taxon>Magnoliopsida</taxon>
        <taxon>eudicotyledons</taxon>
        <taxon>Gunneridae</taxon>
        <taxon>Pentapetalae</taxon>
        <taxon>rosids</taxon>
        <taxon>fabids</taxon>
        <taxon>Malpighiales</taxon>
        <taxon>Salicaceae</taxon>
        <taxon>Saliceae</taxon>
        <taxon>Salix</taxon>
    </lineage>
</organism>
<protein>
    <submittedName>
        <fullName evidence="1">Uncharacterized protein</fullName>
    </submittedName>
</protein>
<proteinExistence type="predicted"/>
<gene>
    <name evidence="1" type="ORF">OIU84_020992</name>
</gene>
<name>A0AAD6KU01_9ROSI</name>
<dbReference type="Proteomes" id="UP001162972">
    <property type="component" value="Chromosome 8"/>
</dbReference>
<comment type="caution">
    <text evidence="1">The sequence shown here is derived from an EMBL/GenBank/DDBJ whole genome shotgun (WGS) entry which is preliminary data.</text>
</comment>
<sequence length="60" mass="6934">MFFHLGCRNQTEHQQNQKFLHYLCTQCLLLIHSRLPPDILALPAVQALSQSTPSQDPYQL</sequence>
<reference evidence="1 2" key="1">
    <citation type="journal article" date="2023" name="Int. J. Mol. Sci.">
        <title>De Novo Assembly and Annotation of 11 Diverse Shrub Willow (Salix) Genomes Reveals Novel Gene Organization in Sex-Linked Regions.</title>
        <authorList>
            <person name="Hyden B."/>
            <person name="Feng K."/>
            <person name="Yates T.B."/>
            <person name="Jawdy S."/>
            <person name="Cereghino C."/>
            <person name="Smart L.B."/>
            <person name="Muchero W."/>
        </authorList>
    </citation>
    <scope>NUCLEOTIDE SEQUENCE [LARGE SCALE GENOMIC DNA]</scope>
    <source>
        <tissue evidence="1">Shoot tip</tissue>
    </source>
</reference>
<evidence type="ECO:0000313" key="1">
    <source>
        <dbReference type="EMBL" id="KAJ6429483.1"/>
    </source>
</evidence>
<evidence type="ECO:0000313" key="2">
    <source>
        <dbReference type="Proteomes" id="UP001162972"/>
    </source>
</evidence>
<dbReference type="AlphaFoldDB" id="A0AAD6KU01"/>
<keyword evidence="2" id="KW-1185">Reference proteome</keyword>
<accession>A0AAD6KU01</accession>
<dbReference type="EMBL" id="JAPFFJ010000004">
    <property type="protein sequence ID" value="KAJ6429483.1"/>
    <property type="molecule type" value="Genomic_DNA"/>
</dbReference>